<evidence type="ECO:0000256" key="4">
    <source>
        <dbReference type="ARBA" id="ARBA00023136"/>
    </source>
</evidence>
<sequence length="442" mass="48256">METLRREFSFPADGVPDRTSSLQNAAIAIEVVFPALALLVLGLRTYIRTITRTFGWDDGWMWLAMVISLAQAVVSIFCIKLRYMGIPRSEVPIYDPTPGLLATYISGIIYTSILPIVRTSVLVFLLRLGGTKDGLRIAIWIIGVLNLCLMVAIIFAVTFICQPVEYNWKPFIEGGECLNTAALSMSITVLTIVTDIVVCILPFWVFSGLHIAKKAKFALMFVFLLGFSVTIVSCVRFWILIKIFMFPPTPSERGSSIGYVTSAIETNLGIIAASGPALWPLARRWFPHLFARLGLSQGYQGDIPDIEQYDAERARGLAAAASPMSAAAGAAARAAKKRSLAAHAQRRRRSPPMGMKKSFAGAAAAGGGLGVHTNHSIGGTEFALKNLRGDRAVAHAEIRSYTPNASEEEIMTYNGIMRTTDVIIQRDVMPMGMHGRGVPITW</sequence>
<evidence type="ECO:0000256" key="3">
    <source>
        <dbReference type="ARBA" id="ARBA00022989"/>
    </source>
</evidence>
<dbReference type="EMBL" id="SKBQ01000001">
    <property type="protein sequence ID" value="TPX15996.1"/>
    <property type="molecule type" value="Genomic_DNA"/>
</dbReference>
<evidence type="ECO:0000256" key="1">
    <source>
        <dbReference type="ARBA" id="ARBA00004141"/>
    </source>
</evidence>
<accession>A0A507B9Y5</accession>
<dbReference type="InterPro" id="IPR049326">
    <property type="entry name" value="Rhodopsin_dom_fungi"/>
</dbReference>
<organism evidence="9 10">
    <name type="scientific">Thyridium curvatum</name>
    <dbReference type="NCBI Taxonomy" id="1093900"/>
    <lineage>
        <taxon>Eukaryota</taxon>
        <taxon>Fungi</taxon>
        <taxon>Dikarya</taxon>
        <taxon>Ascomycota</taxon>
        <taxon>Pezizomycotina</taxon>
        <taxon>Sordariomycetes</taxon>
        <taxon>Sordariomycetidae</taxon>
        <taxon>Thyridiales</taxon>
        <taxon>Thyridiaceae</taxon>
        <taxon>Thyridium</taxon>
    </lineage>
</organism>
<dbReference type="InterPro" id="IPR052337">
    <property type="entry name" value="SAT4-like"/>
</dbReference>
<evidence type="ECO:0000256" key="6">
    <source>
        <dbReference type="SAM" id="MobiDB-lite"/>
    </source>
</evidence>
<keyword evidence="2 7" id="KW-0812">Transmembrane</keyword>
<feature type="domain" description="Rhodopsin" evidence="8">
    <location>
        <begin position="43"/>
        <end position="284"/>
    </location>
</feature>
<feature type="transmembrane region" description="Helical" evidence="7">
    <location>
        <begin position="180"/>
        <end position="205"/>
    </location>
</feature>
<dbReference type="PANTHER" id="PTHR33048">
    <property type="entry name" value="PTH11-LIKE INTEGRAL MEMBRANE PROTEIN (AFU_ORTHOLOGUE AFUA_5G11245)"/>
    <property type="match status" value="1"/>
</dbReference>
<reference evidence="9 10" key="1">
    <citation type="submission" date="2019-06" db="EMBL/GenBank/DDBJ databases">
        <title>Draft genome sequence of the filamentous fungus Phialemoniopsis curvata isolated from diesel fuel.</title>
        <authorList>
            <person name="Varaljay V.A."/>
            <person name="Lyon W.J."/>
            <person name="Crouch A.L."/>
            <person name="Drake C.E."/>
            <person name="Hollomon J.M."/>
            <person name="Nadeau L.J."/>
            <person name="Nunn H.S."/>
            <person name="Stevenson B.S."/>
            <person name="Bojanowski C.L."/>
            <person name="Crookes-Goodson W.J."/>
        </authorList>
    </citation>
    <scope>NUCLEOTIDE SEQUENCE [LARGE SCALE GENOMIC DNA]</scope>
    <source>
        <strain evidence="9 10">D216</strain>
    </source>
</reference>
<dbReference type="OrthoDB" id="5283415at2759"/>
<comment type="similarity">
    <text evidence="5">Belongs to the SAT4 family.</text>
</comment>
<keyword evidence="4 7" id="KW-0472">Membrane</keyword>
<evidence type="ECO:0000256" key="2">
    <source>
        <dbReference type="ARBA" id="ARBA00022692"/>
    </source>
</evidence>
<dbReference type="Proteomes" id="UP000319257">
    <property type="component" value="Unassembled WGS sequence"/>
</dbReference>
<evidence type="ECO:0000313" key="9">
    <source>
        <dbReference type="EMBL" id="TPX15996.1"/>
    </source>
</evidence>
<dbReference type="RefSeq" id="XP_030997707.1">
    <property type="nucleotide sequence ID" value="XM_031137585.1"/>
</dbReference>
<feature type="region of interest" description="Disordered" evidence="6">
    <location>
        <begin position="338"/>
        <end position="357"/>
    </location>
</feature>
<dbReference type="STRING" id="1093900.A0A507B9Y5"/>
<comment type="subcellular location">
    <subcellularLocation>
        <location evidence="1">Membrane</location>
        <topology evidence="1">Multi-pass membrane protein</topology>
    </subcellularLocation>
</comment>
<dbReference type="GeneID" id="41967777"/>
<name>A0A507B9Y5_9PEZI</name>
<keyword evidence="3 7" id="KW-1133">Transmembrane helix</keyword>
<feature type="transmembrane region" description="Helical" evidence="7">
    <location>
        <begin position="103"/>
        <end position="125"/>
    </location>
</feature>
<dbReference type="InParanoid" id="A0A507B9Y5"/>
<gene>
    <name evidence="9" type="ORF">E0L32_000330</name>
</gene>
<dbReference type="GO" id="GO:0016020">
    <property type="term" value="C:membrane"/>
    <property type="evidence" value="ECO:0007669"/>
    <property type="project" value="UniProtKB-SubCell"/>
</dbReference>
<feature type="compositionally biased region" description="Basic residues" evidence="6">
    <location>
        <begin position="338"/>
        <end position="350"/>
    </location>
</feature>
<keyword evidence="10" id="KW-1185">Reference proteome</keyword>
<proteinExistence type="inferred from homology"/>
<evidence type="ECO:0000256" key="5">
    <source>
        <dbReference type="ARBA" id="ARBA00038359"/>
    </source>
</evidence>
<feature type="transmembrane region" description="Helical" evidence="7">
    <location>
        <begin position="137"/>
        <end position="160"/>
    </location>
</feature>
<feature type="transmembrane region" description="Helical" evidence="7">
    <location>
        <begin position="25"/>
        <end position="47"/>
    </location>
</feature>
<evidence type="ECO:0000313" key="10">
    <source>
        <dbReference type="Proteomes" id="UP000319257"/>
    </source>
</evidence>
<protein>
    <recommendedName>
        <fullName evidence="8">Rhodopsin domain-containing protein</fullName>
    </recommendedName>
</protein>
<feature type="transmembrane region" description="Helical" evidence="7">
    <location>
        <begin position="59"/>
        <end position="83"/>
    </location>
</feature>
<feature type="transmembrane region" description="Helical" evidence="7">
    <location>
        <begin position="217"/>
        <end position="239"/>
    </location>
</feature>
<comment type="caution">
    <text evidence="9">The sequence shown here is derived from an EMBL/GenBank/DDBJ whole genome shotgun (WGS) entry which is preliminary data.</text>
</comment>
<dbReference type="AlphaFoldDB" id="A0A507B9Y5"/>
<dbReference type="Pfam" id="PF20684">
    <property type="entry name" value="Fung_rhodopsin"/>
    <property type="match status" value="1"/>
</dbReference>
<dbReference type="PANTHER" id="PTHR33048:SF47">
    <property type="entry name" value="INTEGRAL MEMBRANE PROTEIN-RELATED"/>
    <property type="match status" value="1"/>
</dbReference>
<evidence type="ECO:0000256" key="7">
    <source>
        <dbReference type="SAM" id="Phobius"/>
    </source>
</evidence>
<evidence type="ECO:0000259" key="8">
    <source>
        <dbReference type="Pfam" id="PF20684"/>
    </source>
</evidence>